<comment type="caution">
    <text evidence="1">The sequence shown here is derived from an EMBL/GenBank/DDBJ whole genome shotgun (WGS) entry which is preliminary data.</text>
</comment>
<proteinExistence type="predicted"/>
<keyword evidence="2" id="KW-1185">Reference proteome</keyword>
<sequence length="91" mass="10032">MRRGTATLRFRKVASERPSCPITLLIFASSGQTRLTSRKTLILKSSSAATVHWICGSQKRGNSDFGEKKDGSRDGGQIENVKKGTYLFLII</sequence>
<protein>
    <submittedName>
        <fullName evidence="1">Uncharacterized protein</fullName>
    </submittedName>
</protein>
<dbReference type="EMBL" id="BPLR01015734">
    <property type="protein sequence ID" value="GIY78263.1"/>
    <property type="molecule type" value="Genomic_DNA"/>
</dbReference>
<name>A0AAV4W7C1_CAEEX</name>
<accession>A0AAV4W7C1</accession>
<gene>
    <name evidence="1" type="ORF">CEXT_575341</name>
</gene>
<organism evidence="1 2">
    <name type="scientific">Caerostris extrusa</name>
    <name type="common">Bark spider</name>
    <name type="synonym">Caerostris bankana</name>
    <dbReference type="NCBI Taxonomy" id="172846"/>
    <lineage>
        <taxon>Eukaryota</taxon>
        <taxon>Metazoa</taxon>
        <taxon>Ecdysozoa</taxon>
        <taxon>Arthropoda</taxon>
        <taxon>Chelicerata</taxon>
        <taxon>Arachnida</taxon>
        <taxon>Araneae</taxon>
        <taxon>Araneomorphae</taxon>
        <taxon>Entelegynae</taxon>
        <taxon>Araneoidea</taxon>
        <taxon>Araneidae</taxon>
        <taxon>Caerostris</taxon>
    </lineage>
</organism>
<evidence type="ECO:0000313" key="2">
    <source>
        <dbReference type="Proteomes" id="UP001054945"/>
    </source>
</evidence>
<evidence type="ECO:0000313" key="1">
    <source>
        <dbReference type="EMBL" id="GIY78263.1"/>
    </source>
</evidence>
<dbReference type="AlphaFoldDB" id="A0AAV4W7C1"/>
<dbReference type="Proteomes" id="UP001054945">
    <property type="component" value="Unassembled WGS sequence"/>
</dbReference>
<reference evidence="1 2" key="1">
    <citation type="submission" date="2021-06" db="EMBL/GenBank/DDBJ databases">
        <title>Caerostris extrusa draft genome.</title>
        <authorList>
            <person name="Kono N."/>
            <person name="Arakawa K."/>
        </authorList>
    </citation>
    <scope>NUCLEOTIDE SEQUENCE [LARGE SCALE GENOMIC DNA]</scope>
</reference>